<feature type="transmembrane region" description="Helical" evidence="1">
    <location>
        <begin position="45"/>
        <end position="63"/>
    </location>
</feature>
<evidence type="ECO:0000313" key="3">
    <source>
        <dbReference type="RefSeq" id="XP_040934343.1"/>
    </source>
</evidence>
<reference evidence="3" key="2">
    <citation type="submission" date="2025-08" db="UniProtKB">
        <authorList>
            <consortium name="RefSeq"/>
        </authorList>
    </citation>
    <scope>IDENTIFICATION</scope>
</reference>
<gene>
    <name evidence="3" type="primary">LOC121207906</name>
</gene>
<sequence>MCASMIASAWTFLFFVILTNDISNFLNLYEWKFWKMIDKDMDKKGAETLLLVTYTFVTGYFPLKLSYRGISRVSVNQLGPIKRFSMEMSGLCFFAIISNIYFKDVNYCYCFISLITIFSRVIMVLEFDIFNIFMSDTLLEVALQINVINLRHNEFIVCLANLWLLIAFIIHRFRCIHLHEPSHETATAKATASATATVTTTATIATTRITTTTKTEKGETMVNDHKLILNEQQELRRSSWYKDYSYSSPLYLQ</sequence>
<name>A0ABM2YY89_GOSHI</name>
<accession>A0ABM2YY89</accession>
<keyword evidence="1" id="KW-0472">Membrane</keyword>
<keyword evidence="1" id="KW-1133">Transmembrane helix</keyword>
<dbReference type="RefSeq" id="XP_040934343.1">
    <property type="nucleotide sequence ID" value="XM_041078409.1"/>
</dbReference>
<organism evidence="2 3">
    <name type="scientific">Gossypium hirsutum</name>
    <name type="common">Upland cotton</name>
    <name type="synonym">Gossypium mexicanum</name>
    <dbReference type="NCBI Taxonomy" id="3635"/>
    <lineage>
        <taxon>Eukaryota</taxon>
        <taxon>Viridiplantae</taxon>
        <taxon>Streptophyta</taxon>
        <taxon>Embryophyta</taxon>
        <taxon>Tracheophyta</taxon>
        <taxon>Spermatophyta</taxon>
        <taxon>Magnoliopsida</taxon>
        <taxon>eudicotyledons</taxon>
        <taxon>Gunneridae</taxon>
        <taxon>Pentapetalae</taxon>
        <taxon>rosids</taxon>
        <taxon>malvids</taxon>
        <taxon>Malvales</taxon>
        <taxon>Malvaceae</taxon>
        <taxon>Malvoideae</taxon>
        <taxon>Gossypium</taxon>
    </lineage>
</organism>
<reference evidence="2" key="1">
    <citation type="journal article" date="2020" name="Nat. Genet.">
        <title>Genomic diversifications of five Gossypium allopolyploid species and their impact on cotton improvement.</title>
        <authorList>
            <person name="Chen Z.J."/>
            <person name="Sreedasyam A."/>
            <person name="Ando A."/>
            <person name="Song Q."/>
            <person name="De Santiago L.M."/>
            <person name="Hulse-Kemp A.M."/>
            <person name="Ding M."/>
            <person name="Ye W."/>
            <person name="Kirkbride R.C."/>
            <person name="Jenkins J."/>
            <person name="Plott C."/>
            <person name="Lovell J."/>
            <person name="Lin Y.M."/>
            <person name="Vaughn R."/>
            <person name="Liu B."/>
            <person name="Simpson S."/>
            <person name="Scheffler B.E."/>
            <person name="Wen L."/>
            <person name="Saski C.A."/>
            <person name="Grover C.E."/>
            <person name="Hu G."/>
            <person name="Conover J.L."/>
            <person name="Carlson J.W."/>
            <person name="Shu S."/>
            <person name="Boston L.B."/>
            <person name="Williams M."/>
            <person name="Peterson D.G."/>
            <person name="McGee K."/>
            <person name="Jones D.C."/>
            <person name="Wendel J.F."/>
            <person name="Stelly D.M."/>
            <person name="Grimwood J."/>
            <person name="Schmutz J."/>
        </authorList>
    </citation>
    <scope>NUCLEOTIDE SEQUENCE [LARGE SCALE GENOMIC DNA]</scope>
    <source>
        <strain evidence="2">cv. TM-1</strain>
    </source>
</reference>
<proteinExistence type="predicted"/>
<protein>
    <submittedName>
        <fullName evidence="3">Uncharacterized protein</fullName>
    </submittedName>
</protein>
<evidence type="ECO:0000313" key="2">
    <source>
        <dbReference type="Proteomes" id="UP000818029"/>
    </source>
</evidence>
<dbReference type="GeneID" id="121207906"/>
<keyword evidence="2" id="KW-1185">Reference proteome</keyword>
<feature type="transmembrane region" description="Helical" evidence="1">
    <location>
        <begin position="84"/>
        <end position="102"/>
    </location>
</feature>
<evidence type="ECO:0000256" key="1">
    <source>
        <dbReference type="SAM" id="Phobius"/>
    </source>
</evidence>
<dbReference type="Proteomes" id="UP000818029">
    <property type="component" value="Chromosome A10"/>
</dbReference>
<keyword evidence="1" id="KW-0812">Transmembrane</keyword>